<sequence length="162" mass="18277">MISTAGSVGVGVPDDEVKVGESAASAGLRERQEAALDVYDELVLILGPFGKLELWFALGLSHWETNRTRRECYYDVFTHQLSSSPDGVAQNYGSLFQGAFTKHRHLPAELSQQRGLHPRIFQRPDILFSRKSNRTRIPYRHWTGSDQIHKIIRGLQVCSIIT</sequence>
<name>A0ABR3V0D0_9PEZI</name>
<reference evidence="1 2" key="1">
    <citation type="journal article" date="2024" name="Commun. Biol.">
        <title>Comparative genomic analysis of thermophilic fungi reveals convergent evolutionary adaptations and gene losses.</title>
        <authorList>
            <person name="Steindorff A.S."/>
            <person name="Aguilar-Pontes M.V."/>
            <person name="Robinson A.J."/>
            <person name="Andreopoulos B."/>
            <person name="LaButti K."/>
            <person name="Kuo A."/>
            <person name="Mondo S."/>
            <person name="Riley R."/>
            <person name="Otillar R."/>
            <person name="Haridas S."/>
            <person name="Lipzen A."/>
            <person name="Grimwood J."/>
            <person name="Schmutz J."/>
            <person name="Clum A."/>
            <person name="Reid I.D."/>
            <person name="Moisan M.C."/>
            <person name="Butler G."/>
            <person name="Nguyen T.T.M."/>
            <person name="Dewar K."/>
            <person name="Conant G."/>
            <person name="Drula E."/>
            <person name="Henrissat B."/>
            <person name="Hansel C."/>
            <person name="Singer S."/>
            <person name="Hutchinson M.I."/>
            <person name="de Vries R.P."/>
            <person name="Natvig D.O."/>
            <person name="Powell A.J."/>
            <person name="Tsang A."/>
            <person name="Grigoriev I.V."/>
        </authorList>
    </citation>
    <scope>NUCLEOTIDE SEQUENCE [LARGE SCALE GENOMIC DNA]</scope>
    <source>
        <strain evidence="1 2">ATCC 24622</strain>
    </source>
</reference>
<protein>
    <submittedName>
        <fullName evidence="1">Uncharacterized protein</fullName>
    </submittedName>
</protein>
<organism evidence="1 2">
    <name type="scientific">Phialemonium thermophilum</name>
    <dbReference type="NCBI Taxonomy" id="223376"/>
    <lineage>
        <taxon>Eukaryota</taxon>
        <taxon>Fungi</taxon>
        <taxon>Dikarya</taxon>
        <taxon>Ascomycota</taxon>
        <taxon>Pezizomycotina</taxon>
        <taxon>Sordariomycetes</taxon>
        <taxon>Sordariomycetidae</taxon>
        <taxon>Cephalothecales</taxon>
        <taxon>Cephalothecaceae</taxon>
        <taxon>Phialemonium</taxon>
    </lineage>
</organism>
<dbReference type="EMBL" id="JAZHXJ010003527">
    <property type="protein sequence ID" value="KAL1835097.1"/>
    <property type="molecule type" value="Genomic_DNA"/>
</dbReference>
<evidence type="ECO:0000313" key="1">
    <source>
        <dbReference type="EMBL" id="KAL1835097.1"/>
    </source>
</evidence>
<evidence type="ECO:0000313" key="2">
    <source>
        <dbReference type="Proteomes" id="UP001586593"/>
    </source>
</evidence>
<accession>A0ABR3V0D0</accession>
<dbReference type="Proteomes" id="UP001586593">
    <property type="component" value="Unassembled WGS sequence"/>
</dbReference>
<comment type="caution">
    <text evidence="1">The sequence shown here is derived from an EMBL/GenBank/DDBJ whole genome shotgun (WGS) entry which is preliminary data.</text>
</comment>
<gene>
    <name evidence="1" type="ORF">VTK73DRAFT_6275</name>
</gene>
<proteinExistence type="predicted"/>
<keyword evidence="2" id="KW-1185">Reference proteome</keyword>